<dbReference type="InterPro" id="IPR050216">
    <property type="entry name" value="LRR_domain-containing"/>
</dbReference>
<dbReference type="SUPFAM" id="SSF52058">
    <property type="entry name" value="L domain-like"/>
    <property type="match status" value="1"/>
</dbReference>
<dbReference type="InterPro" id="IPR003591">
    <property type="entry name" value="Leu-rich_rpt_typical-subtyp"/>
</dbReference>
<gene>
    <name evidence="3" type="ORF">CHYS00102_LOCUS238</name>
</gene>
<dbReference type="GO" id="GO:0005737">
    <property type="term" value="C:cytoplasm"/>
    <property type="evidence" value="ECO:0007669"/>
    <property type="project" value="TreeGrafter"/>
</dbReference>
<evidence type="ECO:0000256" key="2">
    <source>
        <dbReference type="ARBA" id="ARBA00022737"/>
    </source>
</evidence>
<protein>
    <submittedName>
        <fullName evidence="3">Uncharacterized protein</fullName>
    </submittedName>
</protein>
<evidence type="ECO:0000313" key="3">
    <source>
        <dbReference type="EMBL" id="CAD8873080.1"/>
    </source>
</evidence>
<dbReference type="PRINTS" id="PR00019">
    <property type="entry name" value="LEURICHRPT"/>
</dbReference>
<dbReference type="InterPro" id="IPR032675">
    <property type="entry name" value="LRR_dom_sf"/>
</dbReference>
<dbReference type="PANTHER" id="PTHR48051">
    <property type="match status" value="1"/>
</dbReference>
<organism evidence="3">
    <name type="scientific">Corethron hystrix</name>
    <dbReference type="NCBI Taxonomy" id="216773"/>
    <lineage>
        <taxon>Eukaryota</taxon>
        <taxon>Sar</taxon>
        <taxon>Stramenopiles</taxon>
        <taxon>Ochrophyta</taxon>
        <taxon>Bacillariophyta</taxon>
        <taxon>Coscinodiscophyceae</taxon>
        <taxon>Corethrophycidae</taxon>
        <taxon>Corethrales</taxon>
        <taxon>Corethraceae</taxon>
        <taxon>Corethron</taxon>
    </lineage>
</organism>
<dbReference type="Pfam" id="PF13855">
    <property type="entry name" value="LRR_8"/>
    <property type="match status" value="1"/>
</dbReference>
<dbReference type="PROSITE" id="PS51450">
    <property type="entry name" value="LRR"/>
    <property type="match status" value="3"/>
</dbReference>
<dbReference type="EMBL" id="HBFR01000358">
    <property type="protein sequence ID" value="CAD8873080.1"/>
    <property type="molecule type" value="Transcribed_RNA"/>
</dbReference>
<name>A0A7S1B3G2_9STRA</name>
<reference evidence="3" key="1">
    <citation type="submission" date="2021-01" db="EMBL/GenBank/DDBJ databases">
        <authorList>
            <person name="Corre E."/>
            <person name="Pelletier E."/>
            <person name="Niang G."/>
            <person name="Scheremetjew M."/>
            <person name="Finn R."/>
            <person name="Kale V."/>
            <person name="Holt S."/>
            <person name="Cochrane G."/>
            <person name="Meng A."/>
            <person name="Brown T."/>
            <person name="Cohen L."/>
        </authorList>
    </citation>
    <scope>NUCLEOTIDE SEQUENCE</scope>
    <source>
        <strain evidence="3">308</strain>
    </source>
</reference>
<dbReference type="InterPro" id="IPR001611">
    <property type="entry name" value="Leu-rich_rpt"/>
</dbReference>
<dbReference type="PANTHER" id="PTHR48051:SF1">
    <property type="entry name" value="RAS SUPPRESSOR PROTEIN 1"/>
    <property type="match status" value="1"/>
</dbReference>
<keyword evidence="1" id="KW-0433">Leucine-rich repeat</keyword>
<keyword evidence="2" id="KW-0677">Repeat</keyword>
<proteinExistence type="predicted"/>
<sequence length="276" mass="30188">MGNSTSQPKNKTGKSVVRQKLENASKTGILSLQEHHLEEVPHEVVSISNLRSLDLSKNSLVDLSKLCSLVNLKVLNCEFNKLRPGSLQSATNLSKLQTLNAGNNRLGGQVLSNQTQSSFPELPASLKELKLPSNSFLSIPPQICSANLTKLENLDLSNNSLAHVPPEIKFLKSLVDLNLDNNSIPSLPNEIGELKKLKVLSLRSNGMNGTTSPQPLPPSLFSDTQLIDLNLHENVMTNSQLMDYDGFSDFLERRRKVKTKNIAGGALTDLDTCGLR</sequence>
<accession>A0A7S1B3G2</accession>
<dbReference type="Gene3D" id="3.80.10.10">
    <property type="entry name" value="Ribonuclease Inhibitor"/>
    <property type="match status" value="1"/>
</dbReference>
<dbReference type="AlphaFoldDB" id="A0A7S1B3G2"/>
<dbReference type="SMART" id="SM00369">
    <property type="entry name" value="LRR_TYP"/>
    <property type="match status" value="5"/>
</dbReference>
<evidence type="ECO:0000256" key="1">
    <source>
        <dbReference type="ARBA" id="ARBA00022614"/>
    </source>
</evidence>